<dbReference type="Pfam" id="PF13877">
    <property type="entry name" value="RPAP3_C"/>
    <property type="match status" value="1"/>
</dbReference>
<keyword evidence="5 9" id="KW-1133">Transmembrane helix</keyword>
<dbReference type="PROSITE" id="PS50835">
    <property type="entry name" value="IG_LIKE"/>
    <property type="match status" value="2"/>
</dbReference>
<evidence type="ECO:0000256" key="4">
    <source>
        <dbReference type="ARBA" id="ARBA00022729"/>
    </source>
</evidence>
<dbReference type="InterPro" id="IPR036179">
    <property type="entry name" value="Ig-like_dom_sf"/>
</dbReference>
<organism evidence="11 12">
    <name type="scientific">Albula glossodonta</name>
    <name type="common">roundjaw bonefish</name>
    <dbReference type="NCBI Taxonomy" id="121402"/>
    <lineage>
        <taxon>Eukaryota</taxon>
        <taxon>Metazoa</taxon>
        <taxon>Chordata</taxon>
        <taxon>Craniata</taxon>
        <taxon>Vertebrata</taxon>
        <taxon>Euteleostomi</taxon>
        <taxon>Actinopterygii</taxon>
        <taxon>Neopterygii</taxon>
        <taxon>Teleostei</taxon>
        <taxon>Albuliformes</taxon>
        <taxon>Albulidae</taxon>
        <taxon>Albula</taxon>
    </lineage>
</organism>
<evidence type="ECO:0000313" key="12">
    <source>
        <dbReference type="Proteomes" id="UP000824540"/>
    </source>
</evidence>
<evidence type="ECO:0000256" key="9">
    <source>
        <dbReference type="SAM" id="Phobius"/>
    </source>
</evidence>
<evidence type="ECO:0000256" key="6">
    <source>
        <dbReference type="ARBA" id="ARBA00023136"/>
    </source>
</evidence>
<keyword evidence="6 9" id="KW-0472">Membrane</keyword>
<feature type="region of interest" description="Disordered" evidence="8">
    <location>
        <begin position="385"/>
        <end position="404"/>
    </location>
</feature>
<dbReference type="InterPro" id="IPR025986">
    <property type="entry name" value="RPAP3-like_C"/>
</dbReference>
<protein>
    <recommendedName>
        <fullName evidence="10">Ig-like domain-containing protein</fullName>
    </recommendedName>
</protein>
<name>A0A8T2NS83_9TELE</name>
<keyword evidence="4" id="KW-0732">Signal</keyword>
<dbReference type="AlphaFoldDB" id="A0A8T2NS83"/>
<evidence type="ECO:0000256" key="2">
    <source>
        <dbReference type="ARBA" id="ARBA00008727"/>
    </source>
</evidence>
<accession>A0A8T2NS83</accession>
<evidence type="ECO:0000256" key="7">
    <source>
        <dbReference type="ARBA" id="ARBA00023180"/>
    </source>
</evidence>
<dbReference type="InterPro" id="IPR013106">
    <property type="entry name" value="Ig_V-set"/>
</dbReference>
<sequence length="650" mass="73451">MEDSEVINFSALERELQAALEADKKYRRENDAKFRAIHQNVGSYEEFRNIVLASHLKPIERKDTASNSRKQPWNSIASATRPTNSLQCDMMEAAGFHPRTAAEFSRDWRRFAGSAEDRYQLLISLGGENLQQIFHAEIGSGLLGEFLLILSKCLQSGDVVTVVTILEGMTRTGRFGLNVSFLSQVEQDACLTLFHSLLNVAGDDDSRTNMGQAREQGSTDGDTTHICPPLDIEAAKGENLVEKLKPLMKLYGVHAYEAPEDKEDVFARRACPAFLVFESAAYLEDMTIELPCHCKPTEAHSVVWYYQKHLRSEKSRVLTDFDGTVLVDSSQVGRKVDQRSRFSIRLFSLLVFRVQEADSGHYVCGTATGQFFYGYDVDVQQARRVSFPRRPGAPNPNPRRTEGPDGQYIVFTSFWPWSVCDRCGVPGEQTRVGLCYMHSEYLNVRYIRDTSKPTTAPCGSAAVPQRFKLEGKRGAELAVRGCTATCPPEPEEMAEQKTLLEFLGFEETVSRVPVYYHNHPIDSPLVLACPGAKPQHAVAWDQGKQPLYRAEYMEGLNKTARVYIDAGHHLHFSPVQLEDQGSYYCWLQGKLAAEIRLGVYLRLGRRRQFSDPESVYALRAIILCYALYTLIFVIFVVVRFCWRSLKRKVV</sequence>
<dbReference type="InterPro" id="IPR013783">
    <property type="entry name" value="Ig-like_fold"/>
</dbReference>
<evidence type="ECO:0000259" key="10">
    <source>
        <dbReference type="PROSITE" id="PS50835"/>
    </source>
</evidence>
<dbReference type="PANTHER" id="PTHR32178">
    <property type="entry name" value="FAM187"/>
    <property type="match status" value="1"/>
</dbReference>
<dbReference type="InterPro" id="IPR007110">
    <property type="entry name" value="Ig-like_dom"/>
</dbReference>
<feature type="transmembrane region" description="Helical" evidence="9">
    <location>
        <begin position="616"/>
        <end position="638"/>
    </location>
</feature>
<evidence type="ECO:0000256" key="5">
    <source>
        <dbReference type="ARBA" id="ARBA00022989"/>
    </source>
</evidence>
<dbReference type="InterPro" id="IPR031733">
    <property type="entry name" value="Dynein_attach_N"/>
</dbReference>
<comment type="similarity">
    <text evidence="2">Belongs to the FAM187 family.</text>
</comment>
<dbReference type="EMBL" id="JAFBMS010000022">
    <property type="protein sequence ID" value="KAG9343793.1"/>
    <property type="molecule type" value="Genomic_DNA"/>
</dbReference>
<dbReference type="InterPro" id="IPR039311">
    <property type="entry name" value="FAM187A/B"/>
</dbReference>
<proteinExistence type="inferred from homology"/>
<dbReference type="InterPro" id="IPR003599">
    <property type="entry name" value="Ig_sub"/>
</dbReference>
<keyword evidence="12" id="KW-1185">Reference proteome</keyword>
<evidence type="ECO:0000256" key="8">
    <source>
        <dbReference type="SAM" id="MobiDB-lite"/>
    </source>
</evidence>
<dbReference type="PANTHER" id="PTHR32178:SF7">
    <property type="entry name" value="IG-LIKE V-TYPE DOMAIN-CONTAINING PROTEIN FAM187A"/>
    <property type="match status" value="1"/>
</dbReference>
<evidence type="ECO:0000313" key="11">
    <source>
        <dbReference type="EMBL" id="KAG9343793.1"/>
    </source>
</evidence>
<dbReference type="SUPFAM" id="SSF48726">
    <property type="entry name" value="Immunoglobulin"/>
    <property type="match status" value="2"/>
</dbReference>
<evidence type="ECO:0000256" key="3">
    <source>
        <dbReference type="ARBA" id="ARBA00022692"/>
    </source>
</evidence>
<dbReference type="GO" id="GO:0016020">
    <property type="term" value="C:membrane"/>
    <property type="evidence" value="ECO:0007669"/>
    <property type="project" value="UniProtKB-SubCell"/>
</dbReference>
<keyword evidence="3 9" id="KW-0812">Transmembrane</keyword>
<dbReference type="Proteomes" id="UP000824540">
    <property type="component" value="Unassembled WGS sequence"/>
</dbReference>
<dbReference type="Pfam" id="PF07686">
    <property type="entry name" value="V-set"/>
    <property type="match status" value="1"/>
</dbReference>
<dbReference type="OrthoDB" id="9899560at2759"/>
<keyword evidence="7" id="KW-0325">Glycoprotein</keyword>
<gene>
    <name evidence="11" type="ORF">JZ751_013174</name>
</gene>
<evidence type="ECO:0000256" key="1">
    <source>
        <dbReference type="ARBA" id="ARBA00004479"/>
    </source>
</evidence>
<comment type="caution">
    <text evidence="11">The sequence shown here is derived from an EMBL/GenBank/DDBJ whole genome shotgun (WGS) entry which is preliminary data.</text>
</comment>
<dbReference type="SMART" id="SM00409">
    <property type="entry name" value="IG"/>
    <property type="match status" value="2"/>
</dbReference>
<comment type="subcellular location">
    <subcellularLocation>
        <location evidence="1">Membrane</location>
        <topology evidence="1">Single-pass type I membrane protein</topology>
    </subcellularLocation>
</comment>
<dbReference type="Pfam" id="PF15867">
    <property type="entry name" value="Dynein_attach_N"/>
    <property type="match status" value="1"/>
</dbReference>
<feature type="domain" description="Ig-like" evidence="10">
    <location>
        <begin position="272"/>
        <end position="386"/>
    </location>
</feature>
<dbReference type="Gene3D" id="2.60.40.10">
    <property type="entry name" value="Immunoglobulins"/>
    <property type="match status" value="2"/>
</dbReference>
<reference evidence="11" key="1">
    <citation type="thesis" date="2021" institute="BYU ScholarsArchive" country="Provo, UT, USA">
        <title>Applications of and Algorithms for Genome Assembly and Genomic Analyses with an Emphasis on Marine Teleosts.</title>
        <authorList>
            <person name="Pickett B.D."/>
        </authorList>
    </citation>
    <scope>NUCLEOTIDE SEQUENCE</scope>
    <source>
        <strain evidence="11">HI-2016</strain>
    </source>
</reference>
<feature type="domain" description="Ig-like" evidence="10">
    <location>
        <begin position="523"/>
        <end position="585"/>
    </location>
</feature>